<dbReference type="WBParaSite" id="ES5_v2.g12380.t1">
    <property type="protein sequence ID" value="ES5_v2.g12380.t1"/>
    <property type="gene ID" value="ES5_v2.g12380"/>
</dbReference>
<proteinExistence type="predicted"/>
<name>A0AC34F5G6_9BILA</name>
<sequence length="307" mass="34260">MAEENGIAGIEQDVKNDINQKPNINGNNAGGGGGGKKRGKDDVCRDFLNGICNRGARCRFRHPEEESNAAPNHSSITPYTFCIDFQNKGCFRESCRFIHASSEDAERYQRKGIVSLPLARAIAATLTINDSINGIPICKEFQTGACSRGGNRCRYWHVNVDEERAARTNMLRMGGNAPGVPMGMPTYTPGMRRGAPMPLDYEYDHIPAKRAYPGRMPPPHHPMSMGMEPPSAYVTSLERRNAELEKENEALRREVEREKSRYEDLMAVFKGQQHHAAHAPAPVPPPMPQHPQYPGWGHHESHHPSWS</sequence>
<evidence type="ECO:0000313" key="1">
    <source>
        <dbReference type="Proteomes" id="UP000887579"/>
    </source>
</evidence>
<protein>
    <submittedName>
        <fullName evidence="2">C3H1-type domain-containing protein</fullName>
    </submittedName>
</protein>
<dbReference type="Proteomes" id="UP000887579">
    <property type="component" value="Unplaced"/>
</dbReference>
<accession>A0AC34F5G6</accession>
<organism evidence="1 2">
    <name type="scientific">Panagrolaimus sp. ES5</name>
    <dbReference type="NCBI Taxonomy" id="591445"/>
    <lineage>
        <taxon>Eukaryota</taxon>
        <taxon>Metazoa</taxon>
        <taxon>Ecdysozoa</taxon>
        <taxon>Nematoda</taxon>
        <taxon>Chromadorea</taxon>
        <taxon>Rhabditida</taxon>
        <taxon>Tylenchina</taxon>
        <taxon>Panagrolaimomorpha</taxon>
        <taxon>Panagrolaimoidea</taxon>
        <taxon>Panagrolaimidae</taxon>
        <taxon>Panagrolaimus</taxon>
    </lineage>
</organism>
<reference evidence="2" key="1">
    <citation type="submission" date="2022-11" db="UniProtKB">
        <authorList>
            <consortium name="WormBaseParasite"/>
        </authorList>
    </citation>
    <scope>IDENTIFICATION</scope>
</reference>
<evidence type="ECO:0000313" key="2">
    <source>
        <dbReference type="WBParaSite" id="ES5_v2.g12380.t1"/>
    </source>
</evidence>